<dbReference type="InterPro" id="IPR036594">
    <property type="entry name" value="Meth_synthase_dom"/>
</dbReference>
<organism evidence="26 27">
    <name type="scientific">Bacteroides mediterraneensis</name>
    <dbReference type="NCBI Taxonomy" id="1841856"/>
    <lineage>
        <taxon>Bacteria</taxon>
        <taxon>Pseudomonadati</taxon>
        <taxon>Bacteroidota</taxon>
        <taxon>Bacteroidia</taxon>
        <taxon>Bacteroidales</taxon>
        <taxon>Bacteroidaceae</taxon>
        <taxon>Bacteroides</taxon>
    </lineage>
</organism>
<dbReference type="Gene3D" id="3.20.20.20">
    <property type="entry name" value="Dihydropteroate synthase-like"/>
    <property type="match status" value="1"/>
</dbReference>
<reference evidence="26 27" key="1">
    <citation type="journal article" date="2021" name="Sci. Rep.">
        <title>The distribution of antibiotic resistance genes in chicken gut microbiota commensals.</title>
        <authorList>
            <person name="Juricova H."/>
            <person name="Matiasovicova J."/>
            <person name="Kubasova T."/>
            <person name="Cejkova D."/>
            <person name="Rychlik I."/>
        </authorList>
    </citation>
    <scope>NUCLEOTIDE SEQUENCE [LARGE SCALE GENOMIC DNA]</scope>
    <source>
        <strain evidence="26 27">An801</strain>
    </source>
</reference>
<dbReference type="PROSITE" id="PS51332">
    <property type="entry name" value="B12_BINDING"/>
    <property type="match status" value="1"/>
</dbReference>
<keyword evidence="13 20" id="KW-0479">Metal-binding</keyword>
<keyword evidence="8 20" id="KW-0489">Methyltransferase</keyword>
<dbReference type="GO" id="GO:0032259">
    <property type="term" value="P:methylation"/>
    <property type="evidence" value="ECO:0007669"/>
    <property type="project" value="UniProtKB-KW"/>
</dbReference>
<name>A0ABS2EXN9_9BACE</name>
<feature type="binding site" evidence="21">
    <location>
        <position position="245"/>
    </location>
    <ligand>
        <name>Zn(2+)</name>
        <dbReference type="ChEBI" id="CHEBI:29105"/>
    </ligand>
</feature>
<dbReference type="InterPro" id="IPR036724">
    <property type="entry name" value="Cobalamin-bd_sf"/>
</dbReference>
<feature type="domain" description="Pterin-binding" evidence="23">
    <location>
        <begin position="354"/>
        <end position="619"/>
    </location>
</feature>
<evidence type="ECO:0000256" key="11">
    <source>
        <dbReference type="ARBA" id="ARBA00022679"/>
    </source>
</evidence>
<evidence type="ECO:0000259" key="23">
    <source>
        <dbReference type="PROSITE" id="PS50972"/>
    </source>
</evidence>
<dbReference type="SUPFAM" id="SSF52242">
    <property type="entry name" value="Cobalamin (vitamin B12)-binding domain"/>
    <property type="match status" value="1"/>
</dbReference>
<dbReference type="Gene3D" id="3.40.50.280">
    <property type="entry name" value="Cobalamin-binding domain"/>
    <property type="match status" value="1"/>
</dbReference>
<dbReference type="PANTHER" id="PTHR45833">
    <property type="entry name" value="METHIONINE SYNTHASE"/>
    <property type="match status" value="1"/>
</dbReference>
<comment type="similarity">
    <text evidence="5">Belongs to the vitamin-B12 dependent methionine synthase family.</text>
</comment>
<evidence type="ECO:0000256" key="8">
    <source>
        <dbReference type="ARBA" id="ARBA00022603"/>
    </source>
</evidence>
<feature type="domain" description="B12-binding N-terminal" evidence="25">
    <location>
        <begin position="652"/>
        <end position="746"/>
    </location>
</feature>
<feature type="binding site" evidence="21">
    <location>
        <position position="309"/>
    </location>
    <ligand>
        <name>Zn(2+)</name>
        <dbReference type="ChEBI" id="CHEBI:29105"/>
    </ligand>
</feature>
<keyword evidence="9 20" id="KW-0028">Amino-acid biosynthesis</keyword>
<comment type="caution">
    <text evidence="26">The sequence shown here is derived from an EMBL/GenBank/DDBJ whole genome shotgun (WGS) entry which is preliminary data.</text>
</comment>
<comment type="cofactor">
    <cofactor evidence="2 20 21">
        <name>Zn(2+)</name>
        <dbReference type="ChEBI" id="CHEBI:29105"/>
    </cofactor>
</comment>
<evidence type="ECO:0000256" key="1">
    <source>
        <dbReference type="ARBA" id="ARBA00001700"/>
    </source>
</evidence>
<evidence type="ECO:0000256" key="9">
    <source>
        <dbReference type="ARBA" id="ARBA00022605"/>
    </source>
</evidence>
<dbReference type="NCBIfam" id="TIGR02082">
    <property type="entry name" value="metH"/>
    <property type="match status" value="1"/>
</dbReference>
<dbReference type="SUPFAM" id="SSF47644">
    <property type="entry name" value="Methionine synthase domain"/>
    <property type="match status" value="1"/>
</dbReference>
<dbReference type="InterPro" id="IPR011005">
    <property type="entry name" value="Dihydropteroate_synth-like_sf"/>
</dbReference>
<dbReference type="PIRSF" id="PIRSF000381">
    <property type="entry name" value="MetH"/>
    <property type="match status" value="1"/>
</dbReference>
<accession>A0ABS2EXN9</accession>
<evidence type="ECO:0000256" key="17">
    <source>
        <dbReference type="ARBA" id="ARBA00025552"/>
    </source>
</evidence>
<keyword evidence="14 20" id="KW-0862">Zinc</keyword>
<dbReference type="InterPro" id="IPR006158">
    <property type="entry name" value="Cobalamin-bd"/>
</dbReference>
<evidence type="ECO:0000313" key="27">
    <source>
        <dbReference type="Proteomes" id="UP000703295"/>
    </source>
</evidence>
<comment type="catalytic activity">
    <reaction evidence="1 20">
        <text>(6S)-5-methyl-5,6,7,8-tetrahydrofolate + L-homocysteine = (6S)-5,6,7,8-tetrahydrofolate + L-methionine</text>
        <dbReference type="Rhea" id="RHEA:11172"/>
        <dbReference type="ChEBI" id="CHEBI:18608"/>
        <dbReference type="ChEBI" id="CHEBI:57453"/>
        <dbReference type="ChEBI" id="CHEBI:57844"/>
        <dbReference type="ChEBI" id="CHEBI:58199"/>
        <dbReference type="EC" id="2.1.1.13"/>
    </reaction>
</comment>
<dbReference type="CDD" id="cd02069">
    <property type="entry name" value="methionine_synthase_B12_BD"/>
    <property type="match status" value="1"/>
</dbReference>
<dbReference type="EMBL" id="JACJJW010000035">
    <property type="protein sequence ID" value="MBM6759313.1"/>
    <property type="molecule type" value="Genomic_DNA"/>
</dbReference>
<dbReference type="GO" id="GO:0008705">
    <property type="term" value="F:methionine synthase activity"/>
    <property type="evidence" value="ECO:0007669"/>
    <property type="project" value="UniProtKB-EC"/>
</dbReference>
<gene>
    <name evidence="26" type="primary">metH</name>
    <name evidence="26" type="ORF">H6A31_11605</name>
</gene>
<evidence type="ECO:0000256" key="15">
    <source>
        <dbReference type="ARBA" id="ARBA00023167"/>
    </source>
</evidence>
<evidence type="ECO:0000259" key="24">
    <source>
        <dbReference type="PROSITE" id="PS51332"/>
    </source>
</evidence>
<keyword evidence="27" id="KW-1185">Reference proteome</keyword>
<dbReference type="InterPro" id="IPR036589">
    <property type="entry name" value="HCY_dom_sf"/>
</dbReference>
<proteinExistence type="inferred from homology"/>
<comment type="function">
    <text evidence="17 20">Catalyzes the transfer of a methyl group from methyl-cobalamin to homocysteine, yielding enzyme-bound cob(I)alamin and methionine. Subsequently, remethylates the cofactor using methyltetrahydrofolate.</text>
</comment>
<keyword evidence="12 20" id="KW-0949">S-adenosyl-L-methionine</keyword>
<dbReference type="PANTHER" id="PTHR45833:SF1">
    <property type="entry name" value="METHIONINE SYNTHASE"/>
    <property type="match status" value="1"/>
</dbReference>
<evidence type="ECO:0000256" key="2">
    <source>
        <dbReference type="ARBA" id="ARBA00001947"/>
    </source>
</evidence>
<sequence length="919" mass="101665">MQTKTIQQLVRERILVLDGAMGTMIQQYNLSEADFRGTRFKDAKGQLKGNNDLLCLTRPEVIEDIHRKYLEAGADIIETNTFNATSVSMADYHVEAYCREINLAAVRLARRIADEFTAMNPEKPRFVAGSVGPTNKTCSMSPDVNNPAFRALTFDELQAAYCEQMEALLEGGVDTLLIETIFDTLNAKAAIRAAELSMEKTGRKVPLMLSVTVSDVGGRTLSGQTLDAFLASVEHADIFSIGLNCSFGARQLKPFLERLAARAPYYISAYPNAGLPNTLGQYDQTPEDMAAEVKEYIDEGLVNIIGGCCGTTEKYIAKYQDLIRGVQPRVPVQPHKYMWLSGLELLEVSPEINFVNVGERCNVAGSRKFLRLINEKKYEEALSIARKQVEDGALILDINMDDGLLDAVEEMTTFLNLVASEPEIARVPLMIDSSKWDVIRAGLKCVQGKCIVNSISLKEGEDVFMAHAREVKELGAAVIVMAFDEKGQADTFSRKIEVCERAYHILVDKVGFNPHDIIFDPNVLAVATGIEEHNNYAVDFIQATGWIRKHLPGAHVSGGVSNLSFSFRGNNYIREAMHAVFLYHAIQQGMDMGIVNPATSVLYTDIPQDILERIEDVVLNRRPDAAERLIETAERLKREKEGTDSQEGHEAQLLWRKDTTVEERLQYALVKGLSDYLEEDLQEALSRYPNAVSIIEGPLMAGMNHVGDLFGSGKMFLPQVVKTARTMKKAVAILQPYIEAEKQEGARSAGKVLVATVKGDVHDIGKNIVSVVMACNNYEIIDLGVMVPAEKIVETAIREKVDIVGLSGLITPSLEEMVHVVTELQRAGLDIPVMIGGATTSKLHTALKIAPVYHAPVVYMKDASQNALVAAKLLNAEQRPAFVEALNEEYQALRDKNKQKVVKTVSLEEAKKNKLNLWD</sequence>
<evidence type="ECO:0000259" key="25">
    <source>
        <dbReference type="PROSITE" id="PS51337"/>
    </source>
</evidence>
<dbReference type="Pfam" id="PF02607">
    <property type="entry name" value="B12-binding_2"/>
    <property type="match status" value="1"/>
</dbReference>
<dbReference type="InterPro" id="IPR003759">
    <property type="entry name" value="Cbl-bd_cap"/>
</dbReference>
<comment type="pathway">
    <text evidence="4 20">Amino-acid biosynthesis; L-methionine biosynthesis via de novo pathway; L-methionine from L-homocysteine (MetH route): step 1/1.</text>
</comment>
<dbReference type="PROSITE" id="PS51337">
    <property type="entry name" value="B12_BINDING_NTER"/>
    <property type="match status" value="1"/>
</dbReference>
<evidence type="ECO:0000256" key="20">
    <source>
        <dbReference type="PIRNR" id="PIRNR000381"/>
    </source>
</evidence>
<dbReference type="InterPro" id="IPR011822">
    <property type="entry name" value="MetH"/>
</dbReference>
<dbReference type="InterPro" id="IPR033706">
    <property type="entry name" value="Met_synthase_B12-bd"/>
</dbReference>
<evidence type="ECO:0000256" key="16">
    <source>
        <dbReference type="ARBA" id="ARBA00023285"/>
    </source>
</evidence>
<keyword evidence="10 20" id="KW-0846">Cobalamin</keyword>
<dbReference type="Proteomes" id="UP000703295">
    <property type="component" value="Unassembled WGS sequence"/>
</dbReference>
<evidence type="ECO:0000313" key="26">
    <source>
        <dbReference type="EMBL" id="MBM6759313.1"/>
    </source>
</evidence>
<dbReference type="InterPro" id="IPR000489">
    <property type="entry name" value="Pterin-binding_dom"/>
</dbReference>
<dbReference type="SUPFAM" id="SSF82282">
    <property type="entry name" value="Homocysteine S-methyltransferase"/>
    <property type="match status" value="1"/>
</dbReference>
<evidence type="ECO:0000256" key="12">
    <source>
        <dbReference type="ARBA" id="ARBA00022691"/>
    </source>
</evidence>
<dbReference type="SUPFAM" id="SSF51717">
    <property type="entry name" value="Dihydropteroate synthetase-like"/>
    <property type="match status" value="1"/>
</dbReference>
<evidence type="ECO:0000256" key="21">
    <source>
        <dbReference type="PROSITE-ProRule" id="PRU00333"/>
    </source>
</evidence>
<dbReference type="CDD" id="cd00740">
    <property type="entry name" value="MeTr"/>
    <property type="match status" value="1"/>
</dbReference>
<protein>
    <recommendedName>
        <fullName evidence="7 19">Methionine synthase</fullName>
        <ecNumber evidence="6 19">2.1.1.13</ecNumber>
    </recommendedName>
    <alternativeName>
        <fullName evidence="18 20">5-methyltetrahydrofolate--homocysteine methyltransferase</fullName>
    </alternativeName>
</protein>
<comment type="domain">
    <text evidence="20">Modular enzyme with four functionally distinct domains. The isolated Hcy-binding domain catalyzes methyl transfer from free methylcobalamin to homocysteine. The Hcy-binding domain in association with the pterin-binding domain catalyzes the methylation of cob(I)alamin by methyltetrahydrofolate and the methylation of homocysteine. The B12-binding domain binds the cofactor. The AdoMet activation domain binds S-adenosyl-L-methionine. Under aerobic conditions cob(I)alamin can be converted to inactive cob(II)alamin. Reductive methylation by S-adenosyl-L-methionine and flavodoxin regenerates methylcobalamin.</text>
</comment>
<dbReference type="Pfam" id="PF00809">
    <property type="entry name" value="Pterin_bind"/>
    <property type="match status" value="1"/>
</dbReference>
<dbReference type="PROSITE" id="PS50970">
    <property type="entry name" value="HCY"/>
    <property type="match status" value="1"/>
</dbReference>
<keyword evidence="15 20" id="KW-0486">Methionine biosynthesis</keyword>
<evidence type="ECO:0000256" key="13">
    <source>
        <dbReference type="ARBA" id="ARBA00022723"/>
    </source>
</evidence>
<evidence type="ECO:0000256" key="10">
    <source>
        <dbReference type="ARBA" id="ARBA00022628"/>
    </source>
</evidence>
<feature type="domain" description="Hcy-binding" evidence="22">
    <location>
        <begin position="3"/>
        <end position="323"/>
    </location>
</feature>
<dbReference type="PROSITE" id="PS50972">
    <property type="entry name" value="PTERIN_BINDING"/>
    <property type="match status" value="1"/>
</dbReference>
<evidence type="ECO:0000256" key="19">
    <source>
        <dbReference type="NCBIfam" id="TIGR02082"/>
    </source>
</evidence>
<evidence type="ECO:0000256" key="7">
    <source>
        <dbReference type="ARBA" id="ARBA00013998"/>
    </source>
</evidence>
<evidence type="ECO:0000256" key="3">
    <source>
        <dbReference type="ARBA" id="ARBA00001956"/>
    </source>
</evidence>
<comment type="cofactor">
    <cofactor evidence="3 20">
        <name>methylcob(III)alamin</name>
        <dbReference type="ChEBI" id="CHEBI:28115"/>
    </cofactor>
</comment>
<feature type="domain" description="B12-binding" evidence="24">
    <location>
        <begin position="749"/>
        <end position="884"/>
    </location>
</feature>
<dbReference type="Gene3D" id="1.10.1240.10">
    <property type="entry name" value="Methionine synthase domain"/>
    <property type="match status" value="1"/>
</dbReference>
<evidence type="ECO:0000256" key="6">
    <source>
        <dbReference type="ARBA" id="ARBA00012032"/>
    </source>
</evidence>
<dbReference type="InterPro" id="IPR050554">
    <property type="entry name" value="Met_Synthase/Corrinoid"/>
</dbReference>
<dbReference type="Pfam" id="PF02310">
    <property type="entry name" value="B12-binding"/>
    <property type="match status" value="1"/>
</dbReference>
<keyword evidence="11 20" id="KW-0808">Transferase</keyword>
<feature type="binding site" evidence="21">
    <location>
        <position position="308"/>
    </location>
    <ligand>
        <name>Zn(2+)</name>
        <dbReference type="ChEBI" id="CHEBI:29105"/>
    </ligand>
</feature>
<evidence type="ECO:0000256" key="14">
    <source>
        <dbReference type="ARBA" id="ARBA00022833"/>
    </source>
</evidence>
<dbReference type="Pfam" id="PF02574">
    <property type="entry name" value="S-methyl_trans"/>
    <property type="match status" value="1"/>
</dbReference>
<dbReference type="SMART" id="SM01018">
    <property type="entry name" value="B12-binding_2"/>
    <property type="match status" value="1"/>
</dbReference>
<dbReference type="InterPro" id="IPR003726">
    <property type="entry name" value="HCY_dom"/>
</dbReference>
<dbReference type="EC" id="2.1.1.13" evidence="6 19"/>
<evidence type="ECO:0000256" key="5">
    <source>
        <dbReference type="ARBA" id="ARBA00010398"/>
    </source>
</evidence>
<dbReference type="RefSeq" id="WP_204476474.1">
    <property type="nucleotide sequence ID" value="NZ_JACJJW010000035.1"/>
</dbReference>
<evidence type="ECO:0000256" key="18">
    <source>
        <dbReference type="ARBA" id="ARBA00031040"/>
    </source>
</evidence>
<evidence type="ECO:0000259" key="22">
    <source>
        <dbReference type="PROSITE" id="PS50970"/>
    </source>
</evidence>
<evidence type="ECO:0000256" key="4">
    <source>
        <dbReference type="ARBA" id="ARBA00005178"/>
    </source>
</evidence>
<dbReference type="Gene3D" id="3.20.20.330">
    <property type="entry name" value="Homocysteine-binding-like domain"/>
    <property type="match status" value="1"/>
</dbReference>
<keyword evidence="16 20" id="KW-0170">Cobalt</keyword>